<keyword evidence="3" id="KW-1185">Reference proteome</keyword>
<reference evidence="2 3" key="1">
    <citation type="journal article" date="2023" name="Life. Sci Alliance">
        <title>Evolutionary insights into 3D genome organization and epigenetic landscape of Vigna mungo.</title>
        <authorList>
            <person name="Junaid A."/>
            <person name="Singh B."/>
            <person name="Bhatia S."/>
        </authorList>
    </citation>
    <scope>NUCLEOTIDE SEQUENCE [LARGE SCALE GENOMIC DNA]</scope>
    <source>
        <strain evidence="2">Urdbean</strain>
    </source>
</reference>
<evidence type="ECO:0000256" key="1">
    <source>
        <dbReference type="SAM" id="Phobius"/>
    </source>
</evidence>
<evidence type="ECO:0000313" key="2">
    <source>
        <dbReference type="EMBL" id="WVZ13291.1"/>
    </source>
</evidence>
<protein>
    <submittedName>
        <fullName evidence="2">Uncharacterized protein</fullName>
    </submittedName>
</protein>
<sequence length="104" mass="11762">MFPICTDFSYQPHVKIISNGQWGQSFYKFHSGLSKTDYTSQKPNLLQLLIFKAATFLRKNQRKLNALTDLPKTAVAPIPCLTVLLFPVINILTCLLCKCHSGFN</sequence>
<gene>
    <name evidence="2" type="ORF">V8G54_017821</name>
</gene>
<keyword evidence="1" id="KW-1133">Transmembrane helix</keyword>
<organism evidence="2 3">
    <name type="scientific">Vigna mungo</name>
    <name type="common">Black gram</name>
    <name type="synonym">Phaseolus mungo</name>
    <dbReference type="NCBI Taxonomy" id="3915"/>
    <lineage>
        <taxon>Eukaryota</taxon>
        <taxon>Viridiplantae</taxon>
        <taxon>Streptophyta</taxon>
        <taxon>Embryophyta</taxon>
        <taxon>Tracheophyta</taxon>
        <taxon>Spermatophyta</taxon>
        <taxon>Magnoliopsida</taxon>
        <taxon>eudicotyledons</taxon>
        <taxon>Gunneridae</taxon>
        <taxon>Pentapetalae</taxon>
        <taxon>rosids</taxon>
        <taxon>fabids</taxon>
        <taxon>Fabales</taxon>
        <taxon>Fabaceae</taxon>
        <taxon>Papilionoideae</taxon>
        <taxon>50 kb inversion clade</taxon>
        <taxon>NPAAA clade</taxon>
        <taxon>indigoferoid/millettioid clade</taxon>
        <taxon>Phaseoleae</taxon>
        <taxon>Vigna</taxon>
    </lineage>
</organism>
<dbReference type="Proteomes" id="UP001374535">
    <property type="component" value="Chromosome 5"/>
</dbReference>
<dbReference type="AlphaFoldDB" id="A0AAQ3S2E1"/>
<name>A0AAQ3S2E1_VIGMU</name>
<keyword evidence="1" id="KW-0812">Transmembrane</keyword>
<feature type="transmembrane region" description="Helical" evidence="1">
    <location>
        <begin position="74"/>
        <end position="97"/>
    </location>
</feature>
<accession>A0AAQ3S2E1</accession>
<keyword evidence="1" id="KW-0472">Membrane</keyword>
<dbReference type="EMBL" id="CP144696">
    <property type="protein sequence ID" value="WVZ13291.1"/>
    <property type="molecule type" value="Genomic_DNA"/>
</dbReference>
<proteinExistence type="predicted"/>
<evidence type="ECO:0000313" key="3">
    <source>
        <dbReference type="Proteomes" id="UP001374535"/>
    </source>
</evidence>